<dbReference type="SUPFAM" id="SSF50475">
    <property type="entry name" value="FMN-binding split barrel"/>
    <property type="match status" value="1"/>
</dbReference>
<dbReference type="Proteomes" id="UP000264056">
    <property type="component" value="Unassembled WGS sequence"/>
</dbReference>
<dbReference type="InterPro" id="IPR012349">
    <property type="entry name" value="Split_barrel_FMN-bd"/>
</dbReference>
<dbReference type="EMBL" id="QVQY01000027">
    <property type="protein sequence ID" value="RFU50423.1"/>
    <property type="molecule type" value="Genomic_DNA"/>
</dbReference>
<reference evidence="2 6" key="1">
    <citation type="submission" date="2018-08" db="EMBL/GenBank/DDBJ databases">
        <title>Draft genome of Streptococcus sp .nov. Z2.</title>
        <authorList>
            <person name="Tian Z."/>
        </authorList>
    </citation>
    <scope>NUCLEOTIDE SEQUENCE [LARGE SCALE GENOMIC DNA]</scope>
    <source>
        <strain evidence="2 6">Z2</strain>
    </source>
</reference>
<reference evidence="1" key="4">
    <citation type="journal article" date="2019" name="Int. J. Syst. Evol. Microbiol.">
        <title>Streptococcus chenjunshii sp. nov. isolated from feces of Tibetan antelopes.</title>
        <authorList>
            <person name="Tian Z."/>
            <person name="Lu S."/>
            <person name="Jin D."/>
            <person name="Yang J."/>
            <person name="Pu J."/>
            <person name="Lai X.H."/>
            <person name="Bai X.N."/>
            <person name="Wu X.M."/>
            <person name="Li J."/>
            <person name="Wang S."/>
            <person name="Xu J."/>
        </authorList>
    </citation>
    <scope>NUCLEOTIDE SEQUENCE</scope>
    <source>
        <strain evidence="1">Z15</strain>
    </source>
</reference>
<reference evidence="3 5" key="2">
    <citation type="submission" date="2018-08" db="EMBL/GenBank/DDBJ databases">
        <title>Draft genome of Streptococcus sp. nov. Z1.</title>
        <authorList>
            <person name="Tian Z."/>
        </authorList>
    </citation>
    <scope>NUCLEOTIDE SEQUENCE [LARGE SCALE GENOMIC DNA]</scope>
    <source>
        <strain evidence="3">Z1</strain>
        <strain evidence="5">Z1(2018)</strain>
    </source>
</reference>
<accession>A0A346NAI9</accession>
<evidence type="ECO:0000313" key="6">
    <source>
        <dbReference type="Proteomes" id="UP000264056"/>
    </source>
</evidence>
<dbReference type="AlphaFoldDB" id="A0A372KK24"/>
<dbReference type="Proteomes" id="UP000262901">
    <property type="component" value="Unassembled WGS sequence"/>
</dbReference>
<evidence type="ECO:0000313" key="3">
    <source>
        <dbReference type="EMBL" id="RFU52651.1"/>
    </source>
</evidence>
<keyword evidence="6" id="KW-1185">Reference proteome</keyword>
<dbReference type="EMBL" id="CP031733">
    <property type="protein sequence ID" value="AXQ78034.1"/>
    <property type="molecule type" value="Genomic_DNA"/>
</dbReference>
<organism evidence="3 5">
    <name type="scientific">Streptococcus chenjunshii</name>
    <dbReference type="NCBI Taxonomy" id="2173853"/>
    <lineage>
        <taxon>Bacteria</taxon>
        <taxon>Bacillati</taxon>
        <taxon>Bacillota</taxon>
        <taxon>Bacilli</taxon>
        <taxon>Lactobacillales</taxon>
        <taxon>Streptococcaceae</taxon>
        <taxon>Streptococcus</taxon>
    </lineage>
</organism>
<reference evidence="4" key="3">
    <citation type="submission" date="2018-08" db="EMBL/GenBank/DDBJ databases">
        <title>Streptococcus chenjunshii sp. nov., isolated from stools sample of the Tibetan antelope in the Qinghai-Tibet plateau, China.</title>
        <authorList>
            <person name="Tian Z."/>
        </authorList>
    </citation>
    <scope>NUCLEOTIDE SEQUENCE [LARGE SCALE GENOMIC DNA]</scope>
    <source>
        <strain evidence="4">Z15</strain>
    </source>
</reference>
<dbReference type="Proteomes" id="UP000246115">
    <property type="component" value="Chromosome"/>
</dbReference>
<evidence type="ECO:0000313" key="5">
    <source>
        <dbReference type="Proteomes" id="UP000262901"/>
    </source>
</evidence>
<evidence type="ECO:0000313" key="1">
    <source>
        <dbReference type="EMBL" id="AXQ78034.1"/>
    </source>
</evidence>
<dbReference type="OrthoDB" id="2220294at2"/>
<evidence type="ECO:0000313" key="4">
    <source>
        <dbReference type="Proteomes" id="UP000246115"/>
    </source>
</evidence>
<dbReference type="RefSeq" id="WP_116878682.1">
    <property type="nucleotide sequence ID" value="NZ_CP031733.1"/>
</dbReference>
<evidence type="ECO:0000313" key="2">
    <source>
        <dbReference type="EMBL" id="RFU50423.1"/>
    </source>
</evidence>
<dbReference type="EMBL" id="QVQZ01000023">
    <property type="protein sequence ID" value="RFU52651.1"/>
    <property type="molecule type" value="Genomic_DNA"/>
</dbReference>
<dbReference type="KEGG" id="schj:DDV21_002570"/>
<proteinExistence type="predicted"/>
<sequence length="158" mass="18475">MAMTHLEFFASLDFDDGLAVVTKIFERFPLQYGTTLGLDGHPQIRPLEFKFEEGGVLYFDTVTFYSSYREMQTHPYLQLCIGEQETMTYLRLGGKVNFTKDRRIIERCFESSPVLTSQFSDQPDKVIAYYLTEVWAEFQSFSPNLPAKRYLLKNKYDV</sequence>
<dbReference type="Gene3D" id="2.30.110.10">
    <property type="entry name" value="Electron Transport, Fmn-binding Protein, Chain A"/>
    <property type="match status" value="1"/>
</dbReference>
<name>A0A372KK24_9STRE</name>
<gene>
    <name evidence="1" type="ORF">DDV21_002570</name>
    <name evidence="2" type="ORF">DDV22_08725</name>
    <name evidence="3" type="ORF">DDV23_08565</name>
</gene>
<accession>A0A372KK24</accession>
<protein>
    <submittedName>
        <fullName evidence="3">Pyridoxamine 5'-phosphate oxidase</fullName>
    </submittedName>
</protein>